<dbReference type="InterPro" id="IPR050461">
    <property type="entry name" value="Nitroreductase_HadB/RutE"/>
</dbReference>
<dbReference type="PANTHER" id="PTHR43543:SF1">
    <property type="entry name" value="MALONIC SEMIALDEHYDE REDUCTASE RUTE-RELATED"/>
    <property type="match status" value="1"/>
</dbReference>
<organism evidence="2 3">
    <name type="scientific">Triparma retinervis</name>
    <dbReference type="NCBI Taxonomy" id="2557542"/>
    <lineage>
        <taxon>Eukaryota</taxon>
        <taxon>Sar</taxon>
        <taxon>Stramenopiles</taxon>
        <taxon>Ochrophyta</taxon>
        <taxon>Bolidophyceae</taxon>
        <taxon>Parmales</taxon>
        <taxon>Triparmaceae</taxon>
        <taxon>Triparma</taxon>
    </lineage>
</organism>
<dbReference type="EMBL" id="BRXZ01001563">
    <property type="protein sequence ID" value="GMH74169.1"/>
    <property type="molecule type" value="Genomic_DNA"/>
</dbReference>
<evidence type="ECO:0000313" key="3">
    <source>
        <dbReference type="Proteomes" id="UP001165082"/>
    </source>
</evidence>
<proteinExistence type="predicted"/>
<feature type="domain" description="Nitroreductase" evidence="1">
    <location>
        <begin position="80"/>
        <end position="141"/>
    </location>
</feature>
<evidence type="ECO:0000259" key="1">
    <source>
        <dbReference type="Pfam" id="PF00881"/>
    </source>
</evidence>
<dbReference type="Pfam" id="PF00881">
    <property type="entry name" value="Nitroreductase"/>
    <property type="match status" value="1"/>
</dbReference>
<gene>
    <name evidence="2" type="ORF">TrRE_jg11176</name>
</gene>
<dbReference type="InterPro" id="IPR000415">
    <property type="entry name" value="Nitroreductase-like"/>
</dbReference>
<dbReference type="Proteomes" id="UP001165082">
    <property type="component" value="Unassembled WGS sequence"/>
</dbReference>
<dbReference type="InterPro" id="IPR029479">
    <property type="entry name" value="Nitroreductase"/>
</dbReference>
<accession>A0A9W7ATM6</accession>
<dbReference type="PANTHER" id="PTHR43543">
    <property type="entry name" value="MALONIC SEMIALDEHYDE REDUCTASE RUTE-RELATED"/>
    <property type="match status" value="1"/>
</dbReference>
<comment type="caution">
    <text evidence="2">The sequence shown here is derived from an EMBL/GenBank/DDBJ whole genome shotgun (WGS) entry which is preliminary data.</text>
</comment>
<name>A0A9W7ATM6_9STRA</name>
<protein>
    <recommendedName>
        <fullName evidence="1">Nitroreductase domain-containing protein</fullName>
    </recommendedName>
</protein>
<evidence type="ECO:0000313" key="2">
    <source>
        <dbReference type="EMBL" id="GMH74169.1"/>
    </source>
</evidence>
<dbReference type="SUPFAM" id="SSF55469">
    <property type="entry name" value="FMN-dependent nitroreductase-like"/>
    <property type="match status" value="1"/>
</dbReference>
<dbReference type="Gene3D" id="3.40.109.10">
    <property type="entry name" value="NADH Oxidase"/>
    <property type="match status" value="1"/>
</dbReference>
<dbReference type="AlphaFoldDB" id="A0A9W7ATM6"/>
<dbReference type="GO" id="GO:0016491">
    <property type="term" value="F:oxidoreductase activity"/>
    <property type="evidence" value="ECO:0007669"/>
    <property type="project" value="InterPro"/>
</dbReference>
<reference evidence="2" key="1">
    <citation type="submission" date="2022-07" db="EMBL/GenBank/DDBJ databases">
        <title>Genome analysis of Parmales, a sister group of diatoms, reveals the evolutionary specialization of diatoms from phago-mixotrophs to photoautotrophs.</title>
        <authorList>
            <person name="Ban H."/>
            <person name="Sato S."/>
            <person name="Yoshikawa S."/>
            <person name="Kazumasa Y."/>
            <person name="Nakamura Y."/>
            <person name="Ichinomiya M."/>
            <person name="Saitoh K."/>
            <person name="Sato N."/>
            <person name="Blanc-Mathieu R."/>
            <person name="Endo H."/>
            <person name="Kuwata A."/>
            <person name="Ogata H."/>
        </authorList>
    </citation>
    <scope>NUCLEOTIDE SEQUENCE</scope>
</reference>
<keyword evidence="3" id="KW-1185">Reference proteome</keyword>
<dbReference type="OrthoDB" id="41362at2759"/>
<sequence length="190" mass="21261">MLSESPRPPPNVRWIKLLVSLFSSSYSILNNSFLTRLISPPFSFCVRFVINLYNRLLSFLHRNMFPSRKIRNAFILPTLRSPRHWATKNTMLLAMTFILSCTSRGLQTCPMEGINQRGLLSALDVPEPWRYEAAMIVSVGKAYSGGASNEDDVGMAHPDPRGVGANSTPRFSLDSYLLSSPKLQAPRTPS</sequence>